<proteinExistence type="predicted"/>
<sequence>MLDIDNYIKYTIISYLIIGISIWIKKPKIMFDSEGKMKNFGVGPSKTVFYYPLILIVLSIILFSIFNNLYLRKGLR</sequence>
<feature type="transmembrane region" description="Helical" evidence="1">
    <location>
        <begin position="49"/>
        <end position="71"/>
    </location>
</feature>
<dbReference type="EMBL" id="MN740583">
    <property type="protein sequence ID" value="QHU35060.1"/>
    <property type="molecule type" value="Genomic_DNA"/>
</dbReference>
<name>A0A6C0LXF3_9ZZZZ</name>
<evidence type="ECO:0000256" key="1">
    <source>
        <dbReference type="SAM" id="Phobius"/>
    </source>
</evidence>
<accession>A0A6C0LXF3</accession>
<evidence type="ECO:0000313" key="2">
    <source>
        <dbReference type="EMBL" id="QHU35060.1"/>
    </source>
</evidence>
<feature type="transmembrane region" description="Helical" evidence="1">
    <location>
        <begin position="7"/>
        <end position="24"/>
    </location>
</feature>
<organism evidence="2">
    <name type="scientific">viral metagenome</name>
    <dbReference type="NCBI Taxonomy" id="1070528"/>
    <lineage>
        <taxon>unclassified sequences</taxon>
        <taxon>metagenomes</taxon>
        <taxon>organismal metagenomes</taxon>
    </lineage>
</organism>
<protein>
    <submittedName>
        <fullName evidence="2">Uncharacterized protein</fullName>
    </submittedName>
</protein>
<keyword evidence="1" id="KW-1133">Transmembrane helix</keyword>
<keyword evidence="1" id="KW-0812">Transmembrane</keyword>
<dbReference type="AlphaFoldDB" id="A0A6C0LXF3"/>
<keyword evidence="1" id="KW-0472">Membrane</keyword>
<reference evidence="2" key="1">
    <citation type="journal article" date="2020" name="Nature">
        <title>Giant virus diversity and host interactions through global metagenomics.</title>
        <authorList>
            <person name="Schulz F."/>
            <person name="Roux S."/>
            <person name="Paez-Espino D."/>
            <person name="Jungbluth S."/>
            <person name="Walsh D.A."/>
            <person name="Denef V.J."/>
            <person name="McMahon K.D."/>
            <person name="Konstantinidis K.T."/>
            <person name="Eloe-Fadrosh E.A."/>
            <person name="Kyrpides N.C."/>
            <person name="Woyke T."/>
        </authorList>
    </citation>
    <scope>NUCLEOTIDE SEQUENCE</scope>
    <source>
        <strain evidence="2">GVMAG-S-1017745-26</strain>
    </source>
</reference>